<feature type="transmembrane region" description="Helical" evidence="1">
    <location>
        <begin position="210"/>
        <end position="234"/>
    </location>
</feature>
<gene>
    <name evidence="2" type="ORF">HRbin22_00133</name>
</gene>
<feature type="transmembrane region" description="Helical" evidence="1">
    <location>
        <begin position="342"/>
        <end position="361"/>
    </location>
</feature>
<feature type="transmembrane region" description="Helical" evidence="1">
    <location>
        <begin position="6"/>
        <end position="23"/>
    </location>
</feature>
<evidence type="ECO:0000313" key="2">
    <source>
        <dbReference type="EMBL" id="GBD07907.1"/>
    </source>
</evidence>
<dbReference type="PANTHER" id="PTHR38454:SF1">
    <property type="entry name" value="INTEGRAL MEMBRANE PROTEIN"/>
    <property type="match status" value="1"/>
</dbReference>
<feature type="transmembrane region" description="Helical" evidence="1">
    <location>
        <begin position="381"/>
        <end position="399"/>
    </location>
</feature>
<feature type="transmembrane region" description="Helical" evidence="1">
    <location>
        <begin position="319"/>
        <end position="335"/>
    </location>
</feature>
<feature type="transmembrane region" description="Helical" evidence="1">
    <location>
        <begin position="123"/>
        <end position="142"/>
    </location>
</feature>
<proteinExistence type="predicted"/>
<accession>A0A2H5Y398</accession>
<keyword evidence="1" id="KW-1133">Transmembrane helix</keyword>
<organism evidence="2 3">
    <name type="scientific">Candidatus Thermoflexus japonica</name>
    <dbReference type="NCBI Taxonomy" id="2035417"/>
    <lineage>
        <taxon>Bacteria</taxon>
        <taxon>Bacillati</taxon>
        <taxon>Chloroflexota</taxon>
        <taxon>Thermoflexia</taxon>
        <taxon>Thermoflexales</taxon>
        <taxon>Thermoflexaceae</taxon>
        <taxon>Thermoflexus</taxon>
    </lineage>
</organism>
<evidence type="ECO:0008006" key="4">
    <source>
        <dbReference type="Google" id="ProtNLM"/>
    </source>
</evidence>
<keyword evidence="1" id="KW-0472">Membrane</keyword>
<comment type="caution">
    <text evidence="2">The sequence shown here is derived from an EMBL/GenBank/DDBJ whole genome shotgun (WGS) entry which is preliminary data.</text>
</comment>
<protein>
    <recommendedName>
        <fullName evidence="4">YfhO family protein</fullName>
    </recommendedName>
</protein>
<evidence type="ECO:0000313" key="3">
    <source>
        <dbReference type="Proteomes" id="UP000236642"/>
    </source>
</evidence>
<feature type="transmembrane region" description="Helical" evidence="1">
    <location>
        <begin position="35"/>
        <end position="56"/>
    </location>
</feature>
<feature type="transmembrane region" description="Helical" evidence="1">
    <location>
        <begin position="722"/>
        <end position="743"/>
    </location>
</feature>
<dbReference type="Proteomes" id="UP000236642">
    <property type="component" value="Unassembled WGS sequence"/>
</dbReference>
<dbReference type="InterPro" id="IPR018580">
    <property type="entry name" value="Uncharacterised_YfhO"/>
</dbReference>
<feature type="transmembrane region" description="Helical" evidence="1">
    <location>
        <begin position="246"/>
        <end position="268"/>
    </location>
</feature>
<dbReference type="PANTHER" id="PTHR38454">
    <property type="entry name" value="INTEGRAL MEMBRANE PROTEIN-RELATED"/>
    <property type="match status" value="1"/>
</dbReference>
<keyword evidence="1" id="KW-0812">Transmembrane</keyword>
<feature type="transmembrane region" description="Helical" evidence="1">
    <location>
        <begin position="154"/>
        <end position="174"/>
    </location>
</feature>
<dbReference type="EMBL" id="BEHY01000002">
    <property type="protein sequence ID" value="GBD07907.1"/>
    <property type="molecule type" value="Genomic_DNA"/>
</dbReference>
<evidence type="ECO:0000256" key="1">
    <source>
        <dbReference type="SAM" id="Phobius"/>
    </source>
</evidence>
<dbReference type="AlphaFoldDB" id="A0A2H5Y398"/>
<feature type="transmembrane region" description="Helical" evidence="1">
    <location>
        <begin position="439"/>
        <end position="457"/>
    </location>
</feature>
<name>A0A2H5Y398_9CHLR</name>
<feature type="transmembrane region" description="Helical" evidence="1">
    <location>
        <begin position="411"/>
        <end position="433"/>
    </location>
</feature>
<sequence length="758" mass="82418">MRWALLLFELYVVVLSLIWARWARRPGVRSRARMSALVAVVHLMFFWPVIGAGAYLPRGGGDLWGQLYPVWAFVAAEVRHGRFPLWNPRLLGGDPIFAEGQFGLFNPLNGPLWALDPLPMEAVLWRAMIPSLWAGLGMLHLLSRSRWLRVSPPAALVGSLAYMFSSPFIVHLGHPQIGDAMAWFPWALRGLEQSMRPGSPLRLLRGSIPVALLILSGHGQAVSYALMGAGLGILMMPGSGTLLRRWLRGIAAMTLGIALAAPMLVPAIERLPMTERAVVPPEQRRGYEMAWEDLLDLLSPLVHGRNAAEWWSPRGRVETGFVGATALGLAVLGALRPPSGRAGGLLVALAALGLGLALGRASPLYRALAILPVFDLAWKTARAIFLFSFTLAALAAWGIEQRRWAGWDRRGVVLTAAGITGSIPIAFALVPAGPPRERALFGLALAAVVALGSLISLRAPHREARWIPMALLVGEHLIVGATAEIEGRSPLQGFDHPQALAFLRSDPAWFRVDVDPSAWSLWPPNALQVAGFDTPLGSGNPMNLRAFTSLYWMIPNRTAPAYRMLGVKYIVVPKGHPPGGEGIWPVFVKDPRVDVHLHTGALPRAWLVYRTEVVGAQAEALPRVLAPDFAPERVAVVEGGPLLDGEGRGRIELLRIEPDRLELHVETDTPALLVMSEVFYPGWQARLNDRPVPIYRTNFAFRSVEIPPGSHILTMTFRPASLAMGLALAVIALGGVLGAAGWAKIRRALRGRGPSPLR</sequence>
<reference evidence="3" key="1">
    <citation type="submission" date="2017-09" db="EMBL/GenBank/DDBJ databases">
        <title>Metaegenomics of thermophilic ammonia-oxidizing enrichment culture.</title>
        <authorList>
            <person name="Kato S."/>
            <person name="Suzuki K."/>
        </authorList>
    </citation>
    <scope>NUCLEOTIDE SEQUENCE [LARGE SCALE GENOMIC DNA]</scope>
</reference>